<name>A0A1H6I825_MAGFU</name>
<gene>
    <name evidence="6" type="ORF">SAMN04244559_02313</name>
</gene>
<dbReference type="InterPro" id="IPR050469">
    <property type="entry name" value="Diguanylate_Cyclase"/>
</dbReference>
<dbReference type="InterPro" id="IPR021800">
    <property type="entry name" value="DUF3369"/>
</dbReference>
<keyword evidence="3" id="KW-0597">Phosphoprotein</keyword>
<dbReference type="InterPro" id="IPR000014">
    <property type="entry name" value="PAS"/>
</dbReference>
<evidence type="ECO:0000259" key="4">
    <source>
        <dbReference type="PROSITE" id="PS50110"/>
    </source>
</evidence>
<feature type="domain" description="GGDEF" evidence="5">
    <location>
        <begin position="486"/>
        <end position="619"/>
    </location>
</feature>
<dbReference type="InterPro" id="IPR043128">
    <property type="entry name" value="Rev_trsase/Diguanyl_cyclase"/>
</dbReference>
<dbReference type="Gene3D" id="3.30.450.20">
    <property type="entry name" value="PAS domain"/>
    <property type="match status" value="1"/>
</dbReference>
<dbReference type="SMART" id="SM00267">
    <property type="entry name" value="GGDEF"/>
    <property type="match status" value="1"/>
</dbReference>
<accession>A0A1H6I825</accession>
<dbReference type="InterPro" id="IPR000160">
    <property type="entry name" value="GGDEF_dom"/>
</dbReference>
<dbReference type="FunFam" id="3.30.70.270:FF:000001">
    <property type="entry name" value="Diguanylate cyclase domain protein"/>
    <property type="match status" value="1"/>
</dbReference>
<dbReference type="InterPro" id="IPR029787">
    <property type="entry name" value="Nucleotide_cyclase"/>
</dbReference>
<dbReference type="Pfam" id="PF13188">
    <property type="entry name" value="PAS_8"/>
    <property type="match status" value="1"/>
</dbReference>
<dbReference type="GO" id="GO:0052621">
    <property type="term" value="F:diguanylate cyclase activity"/>
    <property type="evidence" value="ECO:0007669"/>
    <property type="project" value="UniProtKB-EC"/>
</dbReference>
<dbReference type="EMBL" id="FNWO01000009">
    <property type="protein sequence ID" value="SEH43813.1"/>
    <property type="molecule type" value="Genomic_DNA"/>
</dbReference>
<dbReference type="NCBIfam" id="TIGR00254">
    <property type="entry name" value="GGDEF"/>
    <property type="match status" value="1"/>
</dbReference>
<dbReference type="GO" id="GO:0005886">
    <property type="term" value="C:plasma membrane"/>
    <property type="evidence" value="ECO:0007669"/>
    <property type="project" value="TreeGrafter"/>
</dbReference>
<evidence type="ECO:0000256" key="1">
    <source>
        <dbReference type="ARBA" id="ARBA00012528"/>
    </source>
</evidence>
<dbReference type="PANTHER" id="PTHR45138:SF9">
    <property type="entry name" value="DIGUANYLATE CYCLASE DGCM-RELATED"/>
    <property type="match status" value="1"/>
</dbReference>
<dbReference type="PROSITE" id="PS50110">
    <property type="entry name" value="RESPONSE_REGULATORY"/>
    <property type="match status" value="1"/>
</dbReference>
<evidence type="ECO:0000256" key="2">
    <source>
        <dbReference type="ARBA" id="ARBA00034247"/>
    </source>
</evidence>
<dbReference type="Gene3D" id="3.40.50.2300">
    <property type="match status" value="1"/>
</dbReference>
<dbReference type="PROSITE" id="PS50887">
    <property type="entry name" value="GGDEF"/>
    <property type="match status" value="1"/>
</dbReference>
<dbReference type="InterPro" id="IPR035965">
    <property type="entry name" value="PAS-like_dom_sf"/>
</dbReference>
<dbReference type="SUPFAM" id="SSF55073">
    <property type="entry name" value="Nucleotide cyclase"/>
    <property type="match status" value="1"/>
</dbReference>
<feature type="domain" description="Response regulatory" evidence="4">
    <location>
        <begin position="24"/>
        <end position="148"/>
    </location>
</feature>
<dbReference type="AlphaFoldDB" id="A0A1H6I825"/>
<keyword evidence="7" id="KW-1185">Reference proteome</keyword>
<dbReference type="GO" id="GO:1902201">
    <property type="term" value="P:negative regulation of bacterial-type flagellum-dependent cell motility"/>
    <property type="evidence" value="ECO:0007669"/>
    <property type="project" value="TreeGrafter"/>
</dbReference>
<dbReference type="Pfam" id="PF00990">
    <property type="entry name" value="GGDEF"/>
    <property type="match status" value="1"/>
</dbReference>
<dbReference type="RefSeq" id="WP_074768695.1">
    <property type="nucleotide sequence ID" value="NZ_FNWO01000009.1"/>
</dbReference>
<evidence type="ECO:0000259" key="5">
    <source>
        <dbReference type="PROSITE" id="PS50887"/>
    </source>
</evidence>
<dbReference type="SUPFAM" id="SSF55785">
    <property type="entry name" value="PYP-like sensor domain (PAS domain)"/>
    <property type="match status" value="1"/>
</dbReference>
<dbReference type="InterPro" id="IPR011006">
    <property type="entry name" value="CheY-like_superfamily"/>
</dbReference>
<dbReference type="CDD" id="cd01949">
    <property type="entry name" value="GGDEF"/>
    <property type="match status" value="1"/>
</dbReference>
<organism evidence="6 7">
    <name type="scientific">Magnetospirillum fulvum</name>
    <name type="common">Rhodospirillum fulvum</name>
    <dbReference type="NCBI Taxonomy" id="1082"/>
    <lineage>
        <taxon>Bacteria</taxon>
        <taxon>Pseudomonadati</taxon>
        <taxon>Pseudomonadota</taxon>
        <taxon>Alphaproteobacteria</taxon>
        <taxon>Rhodospirillales</taxon>
        <taxon>Rhodospirillaceae</taxon>
        <taxon>Magnetospirillum</taxon>
    </lineage>
</organism>
<evidence type="ECO:0000313" key="7">
    <source>
        <dbReference type="Proteomes" id="UP000182983"/>
    </source>
</evidence>
<dbReference type="GO" id="GO:0000160">
    <property type="term" value="P:phosphorelay signal transduction system"/>
    <property type="evidence" value="ECO:0007669"/>
    <property type="project" value="InterPro"/>
</dbReference>
<sequence length="619" mass="68273">MAKLVFADKKSRRDDSAANRQGWKVLIVDDDAEVHSITELALRSLTFLGRPIEFIHAYSGIEAQAVLAQNPDVSLILLDVVMETDDAGLRFVEHVRGEVGNTKVRIVLRTGQPGQAPEQDVILRYDINDYKAKTELTQQKLYTTVITALRGYQDLIALESGRQGLRKIIDASASLMQSRSMRMFASGVLTQLSGLLGTTGCGILCTQAEPCESTDLTIIAASGKFEPLLSAPPDTVDPEVINRIRLVLARRETLIAENYTILYLRTPNFRDVAIYVEADRPLEDLDRSLLEVFGTNISVGFDNLEMIDRIVQNNEVLERRVIERTRDLHDREARLLTIMEASPIAVAILKLEDDQPIFANSRFFDLLGLTAGQTGDITLGGLFADPADRSRVGAALAGEDGVIGDLEVSLNRAQGGHFWGLLSARRLEVSGHDCALIWLYDISQRKEMERELRQFATTDHLTSVANRRHFLETAALEFERSRRYGHPLTVIMADIDFFKKINDTYGHQVGDRVIRDFADTLQSCLRGCDLVGRLGGEEFAVILPETPAAESLSVAERIRAAIEALEVSLPYGGSLRFTASFGCAARGEGDGSIDATLARADAALYRSKDCGRNSVTAAD</sequence>
<proteinExistence type="predicted"/>
<protein>
    <recommendedName>
        <fullName evidence="1">diguanylate cyclase</fullName>
        <ecNumber evidence="1">2.7.7.65</ecNumber>
    </recommendedName>
</protein>
<dbReference type="GO" id="GO:0043709">
    <property type="term" value="P:cell adhesion involved in single-species biofilm formation"/>
    <property type="evidence" value="ECO:0007669"/>
    <property type="project" value="TreeGrafter"/>
</dbReference>
<dbReference type="OrthoDB" id="7326651at2"/>
<evidence type="ECO:0000256" key="3">
    <source>
        <dbReference type="PROSITE-ProRule" id="PRU00169"/>
    </source>
</evidence>
<dbReference type="Proteomes" id="UP000182983">
    <property type="component" value="Unassembled WGS sequence"/>
</dbReference>
<dbReference type="EC" id="2.7.7.65" evidence="1"/>
<dbReference type="SUPFAM" id="SSF52172">
    <property type="entry name" value="CheY-like"/>
    <property type="match status" value="1"/>
</dbReference>
<dbReference type="Gene3D" id="3.30.70.270">
    <property type="match status" value="1"/>
</dbReference>
<dbReference type="NCBIfam" id="TIGR00229">
    <property type="entry name" value="sensory_box"/>
    <property type="match status" value="1"/>
</dbReference>
<reference evidence="7" key="1">
    <citation type="submission" date="2016-10" db="EMBL/GenBank/DDBJ databases">
        <authorList>
            <person name="Varghese N."/>
            <person name="Submissions S."/>
        </authorList>
    </citation>
    <scope>NUCLEOTIDE SEQUENCE [LARGE SCALE GENOMIC DNA]</scope>
    <source>
        <strain evidence="7">DSM 13234</strain>
    </source>
</reference>
<feature type="modified residue" description="4-aspartylphosphate" evidence="3">
    <location>
        <position position="79"/>
    </location>
</feature>
<dbReference type="Pfam" id="PF11849">
    <property type="entry name" value="DUF3369"/>
    <property type="match status" value="1"/>
</dbReference>
<dbReference type="PANTHER" id="PTHR45138">
    <property type="entry name" value="REGULATORY COMPONENTS OF SENSORY TRANSDUCTION SYSTEM"/>
    <property type="match status" value="1"/>
</dbReference>
<comment type="catalytic activity">
    <reaction evidence="2">
        <text>2 GTP = 3',3'-c-di-GMP + 2 diphosphate</text>
        <dbReference type="Rhea" id="RHEA:24898"/>
        <dbReference type="ChEBI" id="CHEBI:33019"/>
        <dbReference type="ChEBI" id="CHEBI:37565"/>
        <dbReference type="ChEBI" id="CHEBI:58805"/>
        <dbReference type="EC" id="2.7.7.65"/>
    </reaction>
</comment>
<evidence type="ECO:0000313" key="6">
    <source>
        <dbReference type="EMBL" id="SEH43813.1"/>
    </source>
</evidence>
<dbReference type="InterPro" id="IPR001789">
    <property type="entry name" value="Sig_transdc_resp-reg_receiver"/>
</dbReference>